<keyword evidence="8 10" id="KW-0408">Iron</keyword>
<evidence type="ECO:0000256" key="6">
    <source>
        <dbReference type="ARBA" id="ARBA00022982"/>
    </source>
</evidence>
<dbReference type="EMBL" id="BMAQ01000001">
    <property type="protein sequence ID" value="GFR36907.1"/>
    <property type="molecule type" value="Genomic_DNA"/>
</dbReference>
<organism evidence="14 15">
    <name type="scientific">Insulibacter thermoxylanivorax</name>
    <dbReference type="NCBI Taxonomy" id="2749268"/>
    <lineage>
        <taxon>Bacteria</taxon>
        <taxon>Bacillati</taxon>
        <taxon>Bacillota</taxon>
        <taxon>Bacilli</taxon>
        <taxon>Bacillales</taxon>
        <taxon>Paenibacillaceae</taxon>
        <taxon>Insulibacter</taxon>
    </lineage>
</organism>
<evidence type="ECO:0000313" key="15">
    <source>
        <dbReference type="Proteomes" id="UP000654993"/>
    </source>
</evidence>
<keyword evidence="15" id="KW-1185">Reference proteome</keyword>
<gene>
    <name evidence="14" type="primary">qcrC</name>
    <name evidence="14" type="ORF">PRECH8_02030</name>
</gene>
<evidence type="ECO:0000256" key="3">
    <source>
        <dbReference type="ARBA" id="ARBA00022617"/>
    </source>
</evidence>
<evidence type="ECO:0000256" key="7">
    <source>
        <dbReference type="ARBA" id="ARBA00022989"/>
    </source>
</evidence>
<evidence type="ECO:0000256" key="5">
    <source>
        <dbReference type="ARBA" id="ARBA00022723"/>
    </source>
</evidence>
<dbReference type="Proteomes" id="UP000654993">
    <property type="component" value="Unassembled WGS sequence"/>
</dbReference>
<dbReference type="GO" id="GO:0016491">
    <property type="term" value="F:oxidoreductase activity"/>
    <property type="evidence" value="ECO:0007669"/>
    <property type="project" value="InterPro"/>
</dbReference>
<evidence type="ECO:0000256" key="11">
    <source>
        <dbReference type="SAM" id="Phobius"/>
    </source>
</evidence>
<evidence type="ECO:0000256" key="9">
    <source>
        <dbReference type="ARBA" id="ARBA00023136"/>
    </source>
</evidence>
<evidence type="ECO:0000256" key="2">
    <source>
        <dbReference type="ARBA" id="ARBA00022448"/>
    </source>
</evidence>
<dbReference type="SUPFAM" id="SSF46626">
    <property type="entry name" value="Cytochrome c"/>
    <property type="match status" value="1"/>
</dbReference>
<reference evidence="14" key="1">
    <citation type="submission" date="2020-08" db="EMBL/GenBank/DDBJ databases">
        <authorList>
            <person name="Uke A."/>
            <person name="Chhe C."/>
            <person name="Baramee S."/>
            <person name="Kosugi A."/>
        </authorList>
    </citation>
    <scope>NUCLEOTIDE SEQUENCE</scope>
    <source>
        <strain evidence="14">DA-C8</strain>
    </source>
</reference>
<dbReference type="GO" id="GO:0046872">
    <property type="term" value="F:metal ion binding"/>
    <property type="evidence" value="ECO:0007669"/>
    <property type="project" value="UniProtKB-KW"/>
</dbReference>
<keyword evidence="9 11" id="KW-0472">Membrane</keyword>
<dbReference type="RefSeq" id="WP_200965194.1">
    <property type="nucleotide sequence ID" value="NZ_BMAQ01000001.1"/>
</dbReference>
<evidence type="ECO:0000259" key="13">
    <source>
        <dbReference type="PROSITE" id="PS51007"/>
    </source>
</evidence>
<evidence type="ECO:0000256" key="8">
    <source>
        <dbReference type="ARBA" id="ARBA00023004"/>
    </source>
</evidence>
<dbReference type="InterPro" id="IPR051811">
    <property type="entry name" value="Cytochrome_c550/c551-like"/>
</dbReference>
<dbReference type="InterPro" id="IPR009056">
    <property type="entry name" value="Cyt_c-like_dom"/>
</dbReference>
<dbReference type="Gene3D" id="1.10.760.10">
    <property type="entry name" value="Cytochrome c-like domain"/>
    <property type="match status" value="1"/>
</dbReference>
<reference evidence="14" key="2">
    <citation type="journal article" date="2021" name="Data Brief">
        <title>Draft genome sequence data of the facultative, thermophilic, xylanolytic bacterium Paenibacillus sp. strain DA-C8.</title>
        <authorList>
            <person name="Chhe C."/>
            <person name="Uke A."/>
            <person name="Baramee S."/>
            <person name="Ungkulpasvich U."/>
            <person name="Tachaapaikoon C."/>
            <person name="Pason P."/>
            <person name="Waeonukul R."/>
            <person name="Ratanakhanokchai K."/>
            <person name="Kosugi A."/>
        </authorList>
    </citation>
    <scope>NUCLEOTIDE SEQUENCE</scope>
    <source>
        <strain evidence="14">DA-C8</strain>
    </source>
</reference>
<keyword evidence="4 11" id="KW-0812">Transmembrane</keyword>
<dbReference type="PROSITE" id="PS51003">
    <property type="entry name" value="CYTB_CTER"/>
    <property type="match status" value="1"/>
</dbReference>
<dbReference type="PANTHER" id="PTHR37823:SF4">
    <property type="entry name" value="MENAQUINOL-CYTOCHROME C REDUCTASE CYTOCHROME B_C SUBUNIT"/>
    <property type="match status" value="1"/>
</dbReference>
<dbReference type="PROSITE" id="PS51007">
    <property type="entry name" value="CYTC"/>
    <property type="match status" value="1"/>
</dbReference>
<evidence type="ECO:0000256" key="1">
    <source>
        <dbReference type="ARBA" id="ARBA00004141"/>
    </source>
</evidence>
<name>A0A916VE64_9BACL</name>
<keyword evidence="3 10" id="KW-0349">Heme</keyword>
<evidence type="ECO:0000313" key="14">
    <source>
        <dbReference type="EMBL" id="GFR36907.1"/>
    </source>
</evidence>
<keyword evidence="5 10" id="KW-0479">Metal-binding</keyword>
<dbReference type="Gene3D" id="1.20.810.10">
    <property type="entry name" value="Cytochrome Bc1 Complex, Chain C"/>
    <property type="match status" value="1"/>
</dbReference>
<dbReference type="GO" id="GO:0009055">
    <property type="term" value="F:electron transfer activity"/>
    <property type="evidence" value="ECO:0007669"/>
    <property type="project" value="InterPro"/>
</dbReference>
<dbReference type="GO" id="GO:0016020">
    <property type="term" value="C:membrane"/>
    <property type="evidence" value="ECO:0007669"/>
    <property type="project" value="UniProtKB-SubCell"/>
</dbReference>
<keyword evidence="6" id="KW-0249">Electron transport</keyword>
<evidence type="ECO:0000256" key="4">
    <source>
        <dbReference type="ARBA" id="ARBA00022692"/>
    </source>
</evidence>
<dbReference type="SUPFAM" id="SSF81648">
    <property type="entry name" value="a domain/subunit of cytochrome bc1 complex (Ubiquinol-cytochrome c reductase)"/>
    <property type="match status" value="1"/>
</dbReference>
<feature type="domain" description="Cytochrome c" evidence="13">
    <location>
        <begin position="205"/>
        <end position="287"/>
    </location>
</feature>
<dbReference type="InterPro" id="IPR005798">
    <property type="entry name" value="Cyt_b/b6_C"/>
</dbReference>
<protein>
    <submittedName>
        <fullName evidence="14">Menaquinol-cytochrome c reductase cytochrome b/c subunit</fullName>
    </submittedName>
</protein>
<keyword evidence="7 11" id="KW-1133">Transmembrane helix</keyword>
<feature type="transmembrane region" description="Helical" evidence="11">
    <location>
        <begin position="106"/>
        <end position="128"/>
    </location>
</feature>
<dbReference type="GO" id="GO:0020037">
    <property type="term" value="F:heme binding"/>
    <property type="evidence" value="ECO:0007669"/>
    <property type="project" value="InterPro"/>
</dbReference>
<sequence length="291" mass="32658">MAQDRKDTEKVVYVGDSRVRRVQRTNIPKDYSAYPGKTEAFVPNFLLKEWMVGAVVLVGFMILVMTEPPPLGYPADPTNTAFIPIPDWYFLFLYQFLKYDYVSQSFVMFGAVLVPGIAFGALLLAPWLDRGKERRWYKRPVASGVMLLTLASMIYLTYVAWTDYERTLEEQGITPEHIERARLIADGEIEGGAPRAAEEPTPLVAVDEAGYEIYQNSTCLNCHGTDLMGSSFAPSLRGIGDKYTADEIHDIIINGKGIMAGQLQDNLNKGLTEDDLQVLADWLAKQQTQEE</sequence>
<dbReference type="InterPro" id="IPR027387">
    <property type="entry name" value="Cytb/b6-like_sf"/>
</dbReference>
<dbReference type="InterPro" id="IPR036150">
    <property type="entry name" value="Cyt_b/b6_C_sf"/>
</dbReference>
<dbReference type="InterPro" id="IPR036909">
    <property type="entry name" value="Cyt_c-like_dom_sf"/>
</dbReference>
<feature type="transmembrane region" description="Helical" evidence="11">
    <location>
        <begin position="140"/>
        <end position="161"/>
    </location>
</feature>
<dbReference type="Pfam" id="PF13442">
    <property type="entry name" value="Cytochrome_CBB3"/>
    <property type="match status" value="1"/>
</dbReference>
<dbReference type="PANTHER" id="PTHR37823">
    <property type="entry name" value="CYTOCHROME C-553-LIKE"/>
    <property type="match status" value="1"/>
</dbReference>
<feature type="domain" description="Cytochrome b/b6 C-terminal region profile" evidence="12">
    <location>
        <begin position="31"/>
        <end position="159"/>
    </location>
</feature>
<evidence type="ECO:0000256" key="10">
    <source>
        <dbReference type="PROSITE-ProRule" id="PRU00433"/>
    </source>
</evidence>
<comment type="caution">
    <text evidence="14">The sequence shown here is derived from an EMBL/GenBank/DDBJ whole genome shotgun (WGS) entry which is preliminary data.</text>
</comment>
<accession>A0A916VE64</accession>
<evidence type="ECO:0000259" key="12">
    <source>
        <dbReference type="PROSITE" id="PS51003"/>
    </source>
</evidence>
<proteinExistence type="predicted"/>
<keyword evidence="2" id="KW-0813">Transport</keyword>
<dbReference type="Pfam" id="PF00032">
    <property type="entry name" value="Cytochrom_B_C"/>
    <property type="match status" value="1"/>
</dbReference>
<dbReference type="AlphaFoldDB" id="A0A916VE64"/>
<comment type="subcellular location">
    <subcellularLocation>
        <location evidence="1">Membrane</location>
        <topology evidence="1">Multi-pass membrane protein</topology>
    </subcellularLocation>
</comment>
<feature type="transmembrane region" description="Helical" evidence="11">
    <location>
        <begin position="45"/>
        <end position="65"/>
    </location>
</feature>